<dbReference type="InterPro" id="IPR052571">
    <property type="entry name" value="Mt_RNA_Methyltransferase"/>
</dbReference>
<feature type="region of interest" description="Disordered" evidence="8">
    <location>
        <begin position="242"/>
        <end position="271"/>
    </location>
</feature>
<protein>
    <submittedName>
        <fullName evidence="11">Methyltransferase-like protein 17, mitochondrial</fullName>
    </submittedName>
</protein>
<dbReference type="InterPro" id="IPR006769">
    <property type="entry name" value="MCU_C"/>
</dbReference>
<accession>A0AAD5WZ76</accession>
<gene>
    <name evidence="11" type="primary">METTL17</name>
    <name evidence="11" type="ORF">HK097_006150</name>
</gene>
<dbReference type="AlphaFoldDB" id="A0AAD5WZ76"/>
<evidence type="ECO:0000256" key="4">
    <source>
        <dbReference type="ARBA" id="ARBA00023004"/>
    </source>
</evidence>
<keyword evidence="9" id="KW-0472">Membrane</keyword>
<keyword evidence="2" id="KW-0479">Metal-binding</keyword>
<evidence type="ECO:0000256" key="6">
    <source>
        <dbReference type="ARBA" id="ARBA00023128"/>
    </source>
</evidence>
<dbReference type="GO" id="GO:0051536">
    <property type="term" value="F:iron-sulfur cluster binding"/>
    <property type="evidence" value="ECO:0007669"/>
    <property type="project" value="UniProtKB-KW"/>
</dbReference>
<comment type="caution">
    <text evidence="11">The sequence shown here is derived from an EMBL/GenBank/DDBJ whole genome shotgun (WGS) entry which is preliminary data.</text>
</comment>
<keyword evidence="12" id="KW-1185">Reference proteome</keyword>
<dbReference type="PANTHER" id="PTHR13184">
    <property type="entry name" value="37S RIBOSOMAL PROTEIN S22"/>
    <property type="match status" value="1"/>
</dbReference>
<dbReference type="GO" id="GO:0006412">
    <property type="term" value="P:translation"/>
    <property type="evidence" value="ECO:0007669"/>
    <property type="project" value="InterPro"/>
</dbReference>
<evidence type="ECO:0000256" key="1">
    <source>
        <dbReference type="ARBA" id="ARBA00004173"/>
    </source>
</evidence>
<name>A0AAD5WZ76_9FUNG</name>
<evidence type="ECO:0000259" key="10">
    <source>
        <dbReference type="Pfam" id="PF04678"/>
    </source>
</evidence>
<dbReference type="InterPro" id="IPR015324">
    <property type="entry name" value="Ribosomal_Rsm22-like"/>
</dbReference>
<feature type="transmembrane region" description="Helical" evidence="9">
    <location>
        <begin position="79"/>
        <end position="98"/>
    </location>
</feature>
<keyword evidence="6" id="KW-0496">Mitochondrion</keyword>
<keyword evidence="5" id="KW-0411">Iron-sulfur</keyword>
<keyword evidence="9" id="KW-1133">Transmembrane helix</keyword>
<keyword evidence="4" id="KW-0408">Iron</keyword>
<dbReference type="GO" id="GO:0046872">
    <property type="term" value="F:metal ion binding"/>
    <property type="evidence" value="ECO:0007669"/>
    <property type="project" value="UniProtKB-KW"/>
</dbReference>
<keyword evidence="9" id="KW-0812">Transmembrane</keyword>
<keyword evidence="11" id="KW-0489">Methyltransferase</keyword>
<dbReference type="SUPFAM" id="SSF53335">
    <property type="entry name" value="S-adenosyl-L-methionine-dependent methyltransferases"/>
    <property type="match status" value="1"/>
</dbReference>
<comment type="subcellular location">
    <subcellularLocation>
        <location evidence="1">Mitochondrion</location>
    </subcellularLocation>
</comment>
<proteinExistence type="predicted"/>
<evidence type="ECO:0000256" key="2">
    <source>
        <dbReference type="ARBA" id="ARBA00022723"/>
    </source>
</evidence>
<sequence length="430" mass="48268">MPFLSGEIQIFYSGRHRSNHHQPSNQWSDNQYGLVVDRADLEGHLGMYRDKLVEGEGKLKGLDDVRGRIERKVGREVRAFKWGVGAVVAAQFGGMAYFVLELGWDLMEPVAYLMTVTTTIVSSGIYVLIRREPSFENLGSWARNLLRGRLIRKFGFDERVYERVRREVSNFKSVLDTFGTAIYGNPSLRINSTASTTRLSQSRSFHSTIRRLAEEATLPTHPPQHRTTYRQRRLRKTEQKDIPLPVSTDPEPYILPNPTAPTARQRRLSPASAYGQNRIGTVILSDEFLNASNEILGTYPARVLRPASQRIFDSLQSFGFLSKHMVKDTDGTLKAHHAPHLISYGKAESLAYLAVRTPATYAPIQNILLQLRKRLPTFAPKTMLDYATGPGGAIWASNSIFPSIQTSTGVDISEHMLDLAEKILEGKGSP</sequence>
<comment type="function">
    <text evidence="7">Mitochondrial ribosome (mitoribosome) assembly factor. Binds at the interface of the head and body domains of the mitochondrial small ribosomal subunit (mt-SSU), occluding the mRNA channel and preventing compaction of the head domain towards the body. Probable inactive methyltransferase: retains the characteristic folding and ability to bind S-adenosyl-L-methionine, but it probably lost its methyltransferase activity.</text>
</comment>
<feature type="transmembrane region" description="Helical" evidence="9">
    <location>
        <begin position="110"/>
        <end position="129"/>
    </location>
</feature>
<keyword evidence="3" id="KW-0809">Transit peptide</keyword>
<dbReference type="GO" id="GO:0005763">
    <property type="term" value="C:mitochondrial small ribosomal subunit"/>
    <property type="evidence" value="ECO:0007669"/>
    <property type="project" value="TreeGrafter"/>
</dbReference>
<feature type="non-terminal residue" evidence="11">
    <location>
        <position position="430"/>
    </location>
</feature>
<dbReference type="InterPro" id="IPR029063">
    <property type="entry name" value="SAM-dependent_MTases_sf"/>
</dbReference>
<evidence type="ECO:0000256" key="5">
    <source>
        <dbReference type="ARBA" id="ARBA00023014"/>
    </source>
</evidence>
<feature type="domain" description="Calcium uniporter protein C-terminal" evidence="10">
    <location>
        <begin position="50"/>
        <end position="163"/>
    </location>
</feature>
<evidence type="ECO:0000256" key="7">
    <source>
        <dbReference type="ARBA" id="ARBA00045681"/>
    </source>
</evidence>
<dbReference type="GO" id="GO:0003735">
    <property type="term" value="F:structural constituent of ribosome"/>
    <property type="evidence" value="ECO:0007669"/>
    <property type="project" value="TreeGrafter"/>
</dbReference>
<dbReference type="Proteomes" id="UP001212841">
    <property type="component" value="Unassembled WGS sequence"/>
</dbReference>
<evidence type="ECO:0000256" key="9">
    <source>
        <dbReference type="SAM" id="Phobius"/>
    </source>
</evidence>
<reference evidence="11" key="1">
    <citation type="submission" date="2020-05" db="EMBL/GenBank/DDBJ databases">
        <title>Phylogenomic resolution of chytrid fungi.</title>
        <authorList>
            <person name="Stajich J.E."/>
            <person name="Amses K."/>
            <person name="Simmons R."/>
            <person name="Seto K."/>
            <person name="Myers J."/>
            <person name="Bonds A."/>
            <person name="Quandt C.A."/>
            <person name="Barry K."/>
            <person name="Liu P."/>
            <person name="Grigoriev I."/>
            <person name="Longcore J.E."/>
            <person name="James T.Y."/>
        </authorList>
    </citation>
    <scope>NUCLEOTIDE SEQUENCE</scope>
    <source>
        <strain evidence="11">JEL0318</strain>
    </source>
</reference>
<keyword evidence="11" id="KW-0808">Transferase</keyword>
<evidence type="ECO:0000256" key="3">
    <source>
        <dbReference type="ARBA" id="ARBA00022946"/>
    </source>
</evidence>
<evidence type="ECO:0000256" key="8">
    <source>
        <dbReference type="SAM" id="MobiDB-lite"/>
    </source>
</evidence>
<dbReference type="EMBL" id="JADGJD010002887">
    <property type="protein sequence ID" value="KAJ3027469.1"/>
    <property type="molecule type" value="Genomic_DNA"/>
</dbReference>
<dbReference type="GO" id="GO:0008168">
    <property type="term" value="F:methyltransferase activity"/>
    <property type="evidence" value="ECO:0007669"/>
    <property type="project" value="UniProtKB-KW"/>
</dbReference>
<dbReference type="Pfam" id="PF04678">
    <property type="entry name" value="MCU"/>
    <property type="match status" value="1"/>
</dbReference>
<dbReference type="Pfam" id="PF09243">
    <property type="entry name" value="Rsm22"/>
    <property type="match status" value="1"/>
</dbReference>
<dbReference type="PANTHER" id="PTHR13184:SF5">
    <property type="entry name" value="METHYLTRANSFERASE-LIKE PROTEIN 17, MITOCHONDRIAL"/>
    <property type="match status" value="1"/>
</dbReference>
<organism evidence="11 12">
    <name type="scientific">Rhizophlyctis rosea</name>
    <dbReference type="NCBI Taxonomy" id="64517"/>
    <lineage>
        <taxon>Eukaryota</taxon>
        <taxon>Fungi</taxon>
        <taxon>Fungi incertae sedis</taxon>
        <taxon>Chytridiomycota</taxon>
        <taxon>Chytridiomycota incertae sedis</taxon>
        <taxon>Chytridiomycetes</taxon>
        <taxon>Rhizophlyctidales</taxon>
        <taxon>Rhizophlyctidaceae</taxon>
        <taxon>Rhizophlyctis</taxon>
    </lineage>
</organism>
<evidence type="ECO:0000313" key="11">
    <source>
        <dbReference type="EMBL" id="KAJ3027469.1"/>
    </source>
</evidence>
<dbReference type="GO" id="GO:0032259">
    <property type="term" value="P:methylation"/>
    <property type="evidence" value="ECO:0007669"/>
    <property type="project" value="UniProtKB-KW"/>
</dbReference>
<evidence type="ECO:0000313" key="12">
    <source>
        <dbReference type="Proteomes" id="UP001212841"/>
    </source>
</evidence>